<reference evidence="2" key="1">
    <citation type="submission" date="2020-03" db="EMBL/GenBank/DDBJ databases">
        <authorList>
            <person name="Weist P."/>
        </authorList>
    </citation>
    <scope>NUCLEOTIDE SEQUENCE</scope>
</reference>
<name>A0A9N7VZ60_PLEPL</name>
<evidence type="ECO:0000256" key="1">
    <source>
        <dbReference type="SAM" id="MobiDB-lite"/>
    </source>
</evidence>
<sequence>MEVESAVSHFGPKSPIGAQLGGDEKKVKRRIQSSVSDRSGVLRSELKTAASAWFHRPSRRCLAPTAYQSSLSIPAAAPLTTTGRANGIPEPPDAAGAAEGGFLKGNSTVDLHALHAARCARAKHYAVSRCLYISGAGYLQSPCSERGEPGAPILGGRGGTSTSKARGGRRAGPRKKRQKKMTLRMRPLLSGAGSRRPCVLLPLHSVFLQTTPLPSYDPLQEGTPRPGGLRGT</sequence>
<protein>
    <submittedName>
        <fullName evidence="2">Uncharacterized protein</fullName>
    </submittedName>
</protein>
<keyword evidence="3" id="KW-1185">Reference proteome</keyword>
<evidence type="ECO:0000313" key="2">
    <source>
        <dbReference type="EMBL" id="CAB1458270.1"/>
    </source>
</evidence>
<dbReference type="EMBL" id="CADEAL010004380">
    <property type="protein sequence ID" value="CAB1458270.1"/>
    <property type="molecule type" value="Genomic_DNA"/>
</dbReference>
<feature type="region of interest" description="Disordered" evidence="1">
    <location>
        <begin position="212"/>
        <end position="232"/>
    </location>
</feature>
<feature type="compositionally biased region" description="Basic residues" evidence="1">
    <location>
        <begin position="166"/>
        <end position="181"/>
    </location>
</feature>
<dbReference type="AlphaFoldDB" id="A0A9N7VZ60"/>
<feature type="region of interest" description="Disordered" evidence="1">
    <location>
        <begin position="149"/>
        <end position="181"/>
    </location>
</feature>
<accession>A0A9N7VZ60</accession>
<gene>
    <name evidence="2" type="ORF">PLEPLA_LOCUS46100</name>
</gene>
<feature type="region of interest" description="Disordered" evidence="1">
    <location>
        <begin position="1"/>
        <end position="25"/>
    </location>
</feature>
<organism evidence="2 3">
    <name type="scientific">Pleuronectes platessa</name>
    <name type="common">European plaice</name>
    <dbReference type="NCBI Taxonomy" id="8262"/>
    <lineage>
        <taxon>Eukaryota</taxon>
        <taxon>Metazoa</taxon>
        <taxon>Chordata</taxon>
        <taxon>Craniata</taxon>
        <taxon>Vertebrata</taxon>
        <taxon>Euteleostomi</taxon>
        <taxon>Actinopterygii</taxon>
        <taxon>Neopterygii</taxon>
        <taxon>Teleostei</taxon>
        <taxon>Neoteleostei</taxon>
        <taxon>Acanthomorphata</taxon>
        <taxon>Carangaria</taxon>
        <taxon>Pleuronectiformes</taxon>
        <taxon>Pleuronectoidei</taxon>
        <taxon>Pleuronectidae</taxon>
        <taxon>Pleuronectes</taxon>
    </lineage>
</organism>
<proteinExistence type="predicted"/>
<comment type="caution">
    <text evidence="2">The sequence shown here is derived from an EMBL/GenBank/DDBJ whole genome shotgun (WGS) entry which is preliminary data.</text>
</comment>
<evidence type="ECO:0000313" key="3">
    <source>
        <dbReference type="Proteomes" id="UP001153269"/>
    </source>
</evidence>
<dbReference type="Proteomes" id="UP001153269">
    <property type="component" value="Unassembled WGS sequence"/>
</dbReference>